<accession>A0ABY5SZA1</accession>
<protein>
    <submittedName>
        <fullName evidence="2">Uncharacterized protein</fullName>
    </submittedName>
</protein>
<organism evidence="2 3">
    <name type="scientific">Qipengyuania spongiae</name>
    <dbReference type="NCBI Taxonomy" id="2909673"/>
    <lineage>
        <taxon>Bacteria</taxon>
        <taxon>Pseudomonadati</taxon>
        <taxon>Pseudomonadota</taxon>
        <taxon>Alphaproteobacteria</taxon>
        <taxon>Sphingomonadales</taxon>
        <taxon>Erythrobacteraceae</taxon>
        <taxon>Qipengyuania</taxon>
    </lineage>
</organism>
<dbReference type="Proteomes" id="UP001065265">
    <property type="component" value="Chromosome"/>
</dbReference>
<reference evidence="2" key="1">
    <citation type="submission" date="2022-02" db="EMBL/GenBank/DDBJ databases">
        <title>Qipengyuania spongiae sp. nov., isolated from marine sponge.</title>
        <authorList>
            <person name="Li Z."/>
            <person name="Zhang M."/>
        </authorList>
    </citation>
    <scope>NUCLEOTIDE SEQUENCE</scope>
    <source>
        <strain evidence="2">PHS-Z21</strain>
    </source>
</reference>
<evidence type="ECO:0000313" key="2">
    <source>
        <dbReference type="EMBL" id="UVI38401.1"/>
    </source>
</evidence>
<evidence type="ECO:0000313" key="3">
    <source>
        <dbReference type="Proteomes" id="UP001065265"/>
    </source>
</evidence>
<sequence length="247" mass="27556">MSRKPSSRSVAGKRLVKAQMPDGLMNARPVSYPVAHATITALQVYHNPERKPSGDGPWNDEADKVSWVDDETGLGCIMLRQTDGTISGYVGVGPAHPLFGYEADAVPVGVSGTVHGGVTYGRECEANRFERRAQGKPRQERYTVCHTTFVRTIQEYRTVRTTEDDFDHEDHWWFGFDTSHPGDLVPKARHDQRHQGDVYRDQGFVYMNCIALARKLRDLGGMTLDDTDEGSGPPLLPSPKDSQERGR</sequence>
<dbReference type="EMBL" id="CP092471">
    <property type="protein sequence ID" value="UVI38401.1"/>
    <property type="molecule type" value="Genomic_DNA"/>
</dbReference>
<feature type="region of interest" description="Disordered" evidence="1">
    <location>
        <begin position="223"/>
        <end position="247"/>
    </location>
</feature>
<keyword evidence="3" id="KW-1185">Reference proteome</keyword>
<dbReference type="RefSeq" id="WP_265557566.1">
    <property type="nucleotide sequence ID" value="NZ_CP092471.1"/>
</dbReference>
<name>A0ABY5SZA1_9SPHN</name>
<evidence type="ECO:0000256" key="1">
    <source>
        <dbReference type="SAM" id="MobiDB-lite"/>
    </source>
</evidence>
<proteinExistence type="predicted"/>
<gene>
    <name evidence="2" type="ORF">L1F33_09015</name>
</gene>